<comment type="caution">
    <text evidence="4">The sequence shown here is derived from an EMBL/GenBank/DDBJ whole genome shotgun (WGS) entry which is preliminary data.</text>
</comment>
<dbReference type="InterPro" id="IPR050570">
    <property type="entry name" value="Cell_wall_metabolism_enzyme"/>
</dbReference>
<dbReference type="PANTHER" id="PTHR21666:SF286">
    <property type="entry name" value="LIPOPROTEIN NLPD"/>
    <property type="match status" value="1"/>
</dbReference>
<keyword evidence="1" id="KW-0175">Coiled coil</keyword>
<evidence type="ECO:0000256" key="2">
    <source>
        <dbReference type="SAM" id="Phobius"/>
    </source>
</evidence>
<dbReference type="Proteomes" id="UP000030140">
    <property type="component" value="Unassembled WGS sequence"/>
</dbReference>
<dbReference type="PANTHER" id="PTHR21666">
    <property type="entry name" value="PEPTIDASE-RELATED"/>
    <property type="match status" value="1"/>
</dbReference>
<protein>
    <submittedName>
        <fullName evidence="4">Peptidase M23</fullName>
    </submittedName>
</protein>
<dbReference type="CDD" id="cd12797">
    <property type="entry name" value="M23_peptidase"/>
    <property type="match status" value="1"/>
</dbReference>
<dbReference type="PATRIC" id="fig|1300343.5.peg.1109"/>
<evidence type="ECO:0000313" key="5">
    <source>
        <dbReference type="Proteomes" id="UP000030140"/>
    </source>
</evidence>
<dbReference type="FunFam" id="2.70.70.10:FF:000006">
    <property type="entry name" value="M23 family peptidase"/>
    <property type="match status" value="1"/>
</dbReference>
<reference evidence="4 5" key="1">
    <citation type="submission" date="2014-10" db="EMBL/GenBank/DDBJ databases">
        <title>Draft genome sequence of the proteorhodopsin-containing marine bacterium Dokdonia donghaensis.</title>
        <authorList>
            <person name="Gomez-Consarnau L."/>
            <person name="Gonzalez J.M."/>
            <person name="Riedel T."/>
            <person name="Jaenicke S."/>
            <person name="Wagner-Doebler I."/>
            <person name="Fuhrman J.A."/>
        </authorList>
    </citation>
    <scope>NUCLEOTIDE SEQUENCE [LARGE SCALE GENOMIC DNA]</scope>
    <source>
        <strain evidence="4 5">DSW-1</strain>
    </source>
</reference>
<dbReference type="RefSeq" id="WP_035327269.1">
    <property type="nucleotide sequence ID" value="NZ_CP015125.1"/>
</dbReference>
<proteinExistence type="predicted"/>
<dbReference type="EMBL" id="JSAQ01000001">
    <property type="protein sequence ID" value="KGO07326.1"/>
    <property type="molecule type" value="Genomic_DNA"/>
</dbReference>
<dbReference type="KEGG" id="ddo:I597_1096"/>
<keyword evidence="5" id="KW-1185">Reference proteome</keyword>
<evidence type="ECO:0000256" key="1">
    <source>
        <dbReference type="SAM" id="Coils"/>
    </source>
</evidence>
<dbReference type="OrthoDB" id="9810477at2"/>
<gene>
    <name evidence="4" type="ORF">NV36_11110</name>
</gene>
<accession>A0A0A2GYB4</accession>
<feature type="coiled-coil region" evidence="1">
    <location>
        <begin position="57"/>
        <end position="91"/>
    </location>
</feature>
<dbReference type="GO" id="GO:0004222">
    <property type="term" value="F:metalloendopeptidase activity"/>
    <property type="evidence" value="ECO:0007669"/>
    <property type="project" value="TreeGrafter"/>
</dbReference>
<dbReference type="InterPro" id="IPR016047">
    <property type="entry name" value="M23ase_b-sheet_dom"/>
</dbReference>
<dbReference type="Pfam" id="PF01551">
    <property type="entry name" value="Peptidase_M23"/>
    <property type="match status" value="1"/>
</dbReference>
<feature type="domain" description="M23ase beta-sheet core" evidence="3">
    <location>
        <begin position="200"/>
        <end position="295"/>
    </location>
</feature>
<keyword evidence="2" id="KW-1133">Transmembrane helix</keyword>
<evidence type="ECO:0000259" key="3">
    <source>
        <dbReference type="Pfam" id="PF01551"/>
    </source>
</evidence>
<keyword evidence="2" id="KW-0812">Transmembrane</keyword>
<keyword evidence="2" id="KW-0472">Membrane</keyword>
<dbReference type="Gene3D" id="2.70.70.10">
    <property type="entry name" value="Glucose Permease (Domain IIA)"/>
    <property type="match status" value="1"/>
</dbReference>
<dbReference type="AlphaFoldDB" id="A0A0A2GYB4"/>
<name>A0A0A2GYB4_9FLAO</name>
<sequence length="323" mass="36343">MSKVKYYYDSETLSYRKVERKKGRTFGAALIFIASSALMGLLITIAVFNSGVDTPKERKLERELSNMTLQFEMQEKKLDQIERVLANVEERDNNVYRVLFEASPISNDVRLAGFGGVNRYKNLEGYDNSAMITNSAKRIDQITKRLVIQSKSLDEIAKLAEEKEALLKTIPAIQPVQNKDLSRIASGYGMRVHPIYKYRKMHNGMDFTAPPGTPIYATGDGTVKKVGLGSGYGKMVIIEHGFGYKTYYAHMSKYNTKVGRKVKRGEIIGYVGNTGLSSGPHLHYEVWKNGKVVNPVNFYHNDLTPEEYDIMLAAAALENQSLD</sequence>
<dbReference type="SUPFAM" id="SSF51261">
    <property type="entry name" value="Duplicated hybrid motif"/>
    <property type="match status" value="1"/>
</dbReference>
<feature type="transmembrane region" description="Helical" evidence="2">
    <location>
        <begin position="26"/>
        <end position="48"/>
    </location>
</feature>
<dbReference type="InterPro" id="IPR011055">
    <property type="entry name" value="Dup_hybrid_motif"/>
</dbReference>
<evidence type="ECO:0000313" key="4">
    <source>
        <dbReference type="EMBL" id="KGO07326.1"/>
    </source>
</evidence>
<organism evidence="4 5">
    <name type="scientific">Dokdonia donghaensis DSW-1</name>
    <dbReference type="NCBI Taxonomy" id="1300343"/>
    <lineage>
        <taxon>Bacteria</taxon>
        <taxon>Pseudomonadati</taxon>
        <taxon>Bacteroidota</taxon>
        <taxon>Flavobacteriia</taxon>
        <taxon>Flavobacteriales</taxon>
        <taxon>Flavobacteriaceae</taxon>
        <taxon>Dokdonia</taxon>
    </lineage>
</organism>